<gene>
    <name evidence="1" type="ORF">PSON_ATCC_30995.1.T0070294</name>
</gene>
<evidence type="ECO:0000313" key="2">
    <source>
        <dbReference type="Proteomes" id="UP000692954"/>
    </source>
</evidence>
<organism evidence="1 2">
    <name type="scientific">Paramecium sonneborni</name>
    <dbReference type="NCBI Taxonomy" id="65129"/>
    <lineage>
        <taxon>Eukaryota</taxon>
        <taxon>Sar</taxon>
        <taxon>Alveolata</taxon>
        <taxon>Ciliophora</taxon>
        <taxon>Intramacronucleata</taxon>
        <taxon>Oligohymenophorea</taxon>
        <taxon>Peniculida</taxon>
        <taxon>Parameciidae</taxon>
        <taxon>Paramecium</taxon>
    </lineage>
</organism>
<name>A0A8S1KHA7_9CILI</name>
<comment type="caution">
    <text evidence="1">The sequence shown here is derived from an EMBL/GenBank/DDBJ whole genome shotgun (WGS) entry which is preliminary data.</text>
</comment>
<proteinExistence type="predicted"/>
<dbReference type="EMBL" id="CAJJDN010000007">
    <property type="protein sequence ID" value="CAD8053345.1"/>
    <property type="molecule type" value="Genomic_DNA"/>
</dbReference>
<keyword evidence="2" id="KW-1185">Reference proteome</keyword>
<protein>
    <submittedName>
        <fullName evidence="1">Uncharacterized protein</fullName>
    </submittedName>
</protein>
<evidence type="ECO:0000313" key="1">
    <source>
        <dbReference type="EMBL" id="CAD8053345.1"/>
    </source>
</evidence>
<dbReference type="AlphaFoldDB" id="A0A8S1KHA7"/>
<reference evidence="1" key="1">
    <citation type="submission" date="2021-01" db="EMBL/GenBank/DDBJ databases">
        <authorList>
            <consortium name="Genoscope - CEA"/>
            <person name="William W."/>
        </authorList>
    </citation>
    <scope>NUCLEOTIDE SEQUENCE</scope>
</reference>
<sequence>MTKNITKLYSIQPRLPEIHTQLFDILTQILHSLELQLCSWLQTIHPKNLPTLPNYHNNYSILIQK</sequence>
<dbReference type="Proteomes" id="UP000692954">
    <property type="component" value="Unassembled WGS sequence"/>
</dbReference>
<accession>A0A8S1KHA7</accession>